<keyword evidence="3" id="KW-1185">Reference proteome</keyword>
<dbReference type="EMBL" id="CP114029">
    <property type="protein sequence ID" value="WAP71288.1"/>
    <property type="molecule type" value="Genomic_DNA"/>
</dbReference>
<dbReference type="InterPro" id="IPR031314">
    <property type="entry name" value="DNK_dom"/>
</dbReference>
<dbReference type="InterPro" id="IPR050566">
    <property type="entry name" value="Deoxyribonucleoside_kinase"/>
</dbReference>
<accession>A0ABY7C6F8</accession>
<proteinExistence type="predicted"/>
<dbReference type="PANTHER" id="PTHR10513:SF35">
    <property type="entry name" value="DEOXYADENOSINE KINASE"/>
    <property type="match status" value="1"/>
</dbReference>
<sequence length="194" mass="22009">MSGSIGVGKTTLVAGLAKQLDNAFVVPENIGTLQFLPRFYVDARKYALHSRLEFLVWKTRQLAMVDETQEFAILDRSLPELITFARALVATGVMPQNEFELYEGIYEIIVSMARPIDLIIWTRAAPQVMLSRIADRGRPFEQGITREYLDSIDTEYENWFARLPAERKLVIDTTSLRPGDAIDMAAAWLRNAAR</sequence>
<dbReference type="SUPFAM" id="SSF52540">
    <property type="entry name" value="P-loop containing nucleoside triphosphate hydrolases"/>
    <property type="match status" value="1"/>
</dbReference>
<dbReference type="Gene3D" id="3.40.50.300">
    <property type="entry name" value="P-loop containing nucleotide triphosphate hydrolases"/>
    <property type="match status" value="1"/>
</dbReference>
<keyword evidence="2" id="KW-0418">Kinase</keyword>
<dbReference type="Pfam" id="PF01712">
    <property type="entry name" value="dNK"/>
    <property type="match status" value="1"/>
</dbReference>
<dbReference type="PIRSF" id="PIRSF000705">
    <property type="entry name" value="DNK"/>
    <property type="match status" value="1"/>
</dbReference>
<dbReference type="InterPro" id="IPR027417">
    <property type="entry name" value="P-loop_NTPase"/>
</dbReference>
<keyword evidence="2" id="KW-0808">Transferase</keyword>
<dbReference type="Proteomes" id="UP001164020">
    <property type="component" value="Chromosome"/>
</dbReference>
<dbReference type="GO" id="GO:0016301">
    <property type="term" value="F:kinase activity"/>
    <property type="evidence" value="ECO:0007669"/>
    <property type="project" value="UniProtKB-KW"/>
</dbReference>
<dbReference type="InterPro" id="IPR002624">
    <property type="entry name" value="DCK/DGK"/>
</dbReference>
<protein>
    <submittedName>
        <fullName evidence="2">Deoxynucleoside kinase</fullName>
    </submittedName>
</protein>
<evidence type="ECO:0000313" key="2">
    <source>
        <dbReference type="EMBL" id="WAP71288.1"/>
    </source>
</evidence>
<evidence type="ECO:0000259" key="1">
    <source>
        <dbReference type="Pfam" id="PF01712"/>
    </source>
</evidence>
<name>A0ABY7C6F8_9HYPH</name>
<feature type="domain" description="Deoxynucleoside kinase" evidence="1">
    <location>
        <begin position="2"/>
        <end position="174"/>
    </location>
</feature>
<reference evidence="2" key="1">
    <citation type="submission" date="2022-12" db="EMBL/GenBank/DDBJ databases">
        <title>Jiella pelagia sp. nov., isolated from phosphonate enriched culture of Northwest Pacific surface seawater.</title>
        <authorList>
            <person name="Shin D.Y."/>
            <person name="Hwang C.Y."/>
        </authorList>
    </citation>
    <scope>NUCLEOTIDE SEQUENCE</scope>
    <source>
        <strain evidence="2">HL-NP1</strain>
    </source>
</reference>
<organism evidence="2 3">
    <name type="scientific">Jiella pelagia</name>
    <dbReference type="NCBI Taxonomy" id="2986949"/>
    <lineage>
        <taxon>Bacteria</taxon>
        <taxon>Pseudomonadati</taxon>
        <taxon>Pseudomonadota</taxon>
        <taxon>Alphaproteobacteria</taxon>
        <taxon>Hyphomicrobiales</taxon>
        <taxon>Aurantimonadaceae</taxon>
        <taxon>Jiella</taxon>
    </lineage>
</organism>
<dbReference type="PANTHER" id="PTHR10513">
    <property type="entry name" value="DEOXYNUCLEOSIDE KINASE"/>
    <property type="match status" value="1"/>
</dbReference>
<gene>
    <name evidence="2" type="ORF">OH818_21765</name>
</gene>
<evidence type="ECO:0000313" key="3">
    <source>
        <dbReference type="Proteomes" id="UP001164020"/>
    </source>
</evidence>